<evidence type="ECO:0000256" key="3">
    <source>
        <dbReference type="ARBA" id="ARBA00001947"/>
    </source>
</evidence>
<dbReference type="NCBIfam" id="TIGR01357">
    <property type="entry name" value="aroB"/>
    <property type="match status" value="1"/>
</dbReference>
<keyword evidence="9 18" id="KW-0963">Cytoplasm</keyword>
<dbReference type="HAMAP" id="MF_00110">
    <property type="entry name" value="DHQ_synthase"/>
    <property type="match status" value="1"/>
</dbReference>
<evidence type="ECO:0000256" key="1">
    <source>
        <dbReference type="ARBA" id="ARBA00001393"/>
    </source>
</evidence>
<dbReference type="GO" id="GO:0008652">
    <property type="term" value="P:amino acid biosynthetic process"/>
    <property type="evidence" value="ECO:0007669"/>
    <property type="project" value="UniProtKB-KW"/>
</dbReference>
<dbReference type="PIRSF" id="PIRSF001455">
    <property type="entry name" value="DHQ_synth"/>
    <property type="match status" value="1"/>
</dbReference>
<dbReference type="GO" id="GO:0046872">
    <property type="term" value="F:metal ion binding"/>
    <property type="evidence" value="ECO:0007669"/>
    <property type="project" value="UniProtKB-KW"/>
</dbReference>
<keyword evidence="14 18" id="KW-0520">NAD</keyword>
<evidence type="ECO:0000256" key="9">
    <source>
        <dbReference type="ARBA" id="ARBA00022490"/>
    </source>
</evidence>
<dbReference type="InterPro" id="IPR050071">
    <property type="entry name" value="Dehydroquinate_synthase"/>
</dbReference>
<feature type="binding site" evidence="18">
    <location>
        <begin position="187"/>
        <end position="190"/>
    </location>
    <ligand>
        <name>NAD(+)</name>
        <dbReference type="ChEBI" id="CHEBI:57540"/>
    </ligand>
</feature>
<evidence type="ECO:0000259" key="20">
    <source>
        <dbReference type="Pfam" id="PF24621"/>
    </source>
</evidence>
<feature type="domain" description="3-dehydroquinate synthase C-terminal" evidence="20">
    <location>
        <begin position="200"/>
        <end position="339"/>
    </location>
</feature>
<comment type="similarity">
    <text evidence="6 18">Belongs to the sugar phosphate cyclases superfamily. Dehydroquinate synthase family.</text>
</comment>
<dbReference type="Pfam" id="PF01761">
    <property type="entry name" value="DHQ_synthase"/>
    <property type="match status" value="1"/>
</dbReference>
<dbReference type="PANTHER" id="PTHR43622:SF7">
    <property type="entry name" value="3-DEHYDROQUINATE SYNTHASE, CHLOROPLASTIC"/>
    <property type="match status" value="1"/>
</dbReference>
<comment type="pathway">
    <text evidence="5 18">Metabolic intermediate biosynthesis; chorismate biosynthesis; chorismate from D-erythrose 4-phosphate and phosphoenolpyruvate: step 2/7.</text>
</comment>
<dbReference type="Pfam" id="PF24621">
    <property type="entry name" value="DHQS_C"/>
    <property type="match status" value="1"/>
</dbReference>
<feature type="binding site" evidence="18">
    <location>
        <position position="169"/>
    </location>
    <ligand>
        <name>NAD(+)</name>
        <dbReference type="ChEBI" id="CHEBI:57540"/>
    </ligand>
</feature>
<comment type="cofactor">
    <cofactor evidence="2 18">
        <name>NAD(+)</name>
        <dbReference type="ChEBI" id="CHEBI:57540"/>
    </cofactor>
</comment>
<dbReference type="GO" id="GO:0005737">
    <property type="term" value="C:cytoplasm"/>
    <property type="evidence" value="ECO:0007669"/>
    <property type="project" value="UniProtKB-SubCell"/>
</dbReference>
<evidence type="ECO:0000259" key="19">
    <source>
        <dbReference type="Pfam" id="PF01761"/>
    </source>
</evidence>
<feature type="binding site" evidence="18">
    <location>
        <begin position="123"/>
        <end position="127"/>
    </location>
    <ligand>
        <name>NAD(+)</name>
        <dbReference type="ChEBI" id="CHEBI:57540"/>
    </ligand>
</feature>
<feature type="binding site" evidence="18">
    <location>
        <position position="202"/>
    </location>
    <ligand>
        <name>Zn(2+)</name>
        <dbReference type="ChEBI" id="CHEBI:29105"/>
    </ligand>
</feature>
<accession>A0A133XX59</accession>
<dbReference type="SUPFAM" id="SSF56796">
    <property type="entry name" value="Dehydroquinate synthase-like"/>
    <property type="match status" value="1"/>
</dbReference>
<evidence type="ECO:0000256" key="11">
    <source>
        <dbReference type="ARBA" id="ARBA00022723"/>
    </source>
</evidence>
<evidence type="ECO:0000313" key="22">
    <source>
        <dbReference type="Proteomes" id="UP000070675"/>
    </source>
</evidence>
<evidence type="ECO:0000256" key="17">
    <source>
        <dbReference type="ARBA" id="ARBA00023285"/>
    </source>
</evidence>
<dbReference type="EMBL" id="LSCR01000002">
    <property type="protein sequence ID" value="KXB35518.1"/>
    <property type="molecule type" value="Genomic_DNA"/>
</dbReference>
<sequence>MSDVKISGVQVGTHTRIIDVQATSASYTVFIGAHILEHAGKLVRESVRSADATKAYLVSDTNVEPLYAATVEKSLVAAGFTVYTHNFAAGEASKRINTLSDLLEGLAQAGLSRKDVVVALGGGVVGDIAGLAAGLYLRGIDVIQMPTSLLAMVDSSVGGKTAIDLEAGKNLAGVFLQPRAVIADVSCLDTLSAELFRDSCGEVIKHAVLADPTLFSQLSAKALTQHNYTHDELIDIIARNITIKRDVVQADETEEGLRQVLNLGHTIGHAIEAASHFELGHGSCVAAGLCCMVRGAVGLGWCTPQLLDTIETVVAAHGLPTDTALDHDVLFTYACRDKKRLSDKAHLVVPTKIGHVTIKTVGTDILKQVIDKGCLSASAPSSTNA</sequence>
<protein>
    <recommendedName>
        <fullName evidence="8 18">3-dehydroquinate synthase</fullName>
        <shortName evidence="18">DHQS</shortName>
        <ecNumber evidence="7 18">4.2.3.4</ecNumber>
    </recommendedName>
</protein>
<evidence type="ECO:0000256" key="4">
    <source>
        <dbReference type="ARBA" id="ARBA00004496"/>
    </source>
</evidence>
<feature type="binding site" evidence="18">
    <location>
        <position position="281"/>
    </location>
    <ligand>
        <name>Zn(2+)</name>
        <dbReference type="ChEBI" id="CHEBI:29105"/>
    </ligand>
</feature>
<dbReference type="RefSeq" id="WP_082715510.1">
    <property type="nucleotide sequence ID" value="NZ_KQ959484.1"/>
</dbReference>
<keyword evidence="17 18" id="KW-0170">Cobalt</keyword>
<dbReference type="EC" id="4.2.3.4" evidence="7 18"/>
<organism evidence="21 22">
    <name type="scientific">Atopobium deltae</name>
    <dbReference type="NCBI Taxonomy" id="1393034"/>
    <lineage>
        <taxon>Bacteria</taxon>
        <taxon>Bacillati</taxon>
        <taxon>Actinomycetota</taxon>
        <taxon>Coriobacteriia</taxon>
        <taxon>Coriobacteriales</taxon>
        <taxon>Atopobiaceae</taxon>
        <taxon>Atopobium</taxon>
    </lineage>
</organism>
<comment type="caution">
    <text evidence="18">Lacks conserved residue(s) required for the propagation of feature annotation.</text>
</comment>
<comment type="cofactor">
    <cofactor evidence="3">
        <name>Zn(2+)</name>
        <dbReference type="ChEBI" id="CHEBI:29105"/>
    </cofactor>
</comment>
<evidence type="ECO:0000256" key="8">
    <source>
        <dbReference type="ARBA" id="ARBA00017684"/>
    </source>
</evidence>
<feature type="domain" description="3-dehydroquinate synthase N-terminal" evidence="19">
    <location>
        <begin position="87"/>
        <end position="196"/>
    </location>
</feature>
<dbReference type="OrthoDB" id="9806583at2"/>
<feature type="binding site" evidence="18">
    <location>
        <position position="160"/>
    </location>
    <ligand>
        <name>NAD(+)</name>
        <dbReference type="ChEBI" id="CHEBI:57540"/>
    </ligand>
</feature>
<comment type="caution">
    <text evidence="21">The sequence shown here is derived from an EMBL/GenBank/DDBJ whole genome shotgun (WGS) entry which is preliminary data.</text>
</comment>
<feature type="binding site" evidence="18">
    <location>
        <position position="265"/>
    </location>
    <ligand>
        <name>Zn(2+)</name>
        <dbReference type="ChEBI" id="CHEBI:29105"/>
    </ligand>
</feature>
<evidence type="ECO:0000256" key="15">
    <source>
        <dbReference type="ARBA" id="ARBA00023141"/>
    </source>
</evidence>
<evidence type="ECO:0000256" key="7">
    <source>
        <dbReference type="ARBA" id="ARBA00013031"/>
    </source>
</evidence>
<dbReference type="CDD" id="cd08195">
    <property type="entry name" value="DHQS"/>
    <property type="match status" value="1"/>
</dbReference>
<proteinExistence type="inferred from homology"/>
<comment type="subcellular location">
    <subcellularLocation>
        <location evidence="4 18">Cytoplasm</location>
    </subcellularLocation>
</comment>
<evidence type="ECO:0000256" key="13">
    <source>
        <dbReference type="ARBA" id="ARBA00022833"/>
    </source>
</evidence>
<keyword evidence="11 18" id="KW-0479">Metal-binding</keyword>
<dbReference type="Gene3D" id="1.20.1090.10">
    <property type="entry name" value="Dehydroquinate synthase-like - alpha domain"/>
    <property type="match status" value="1"/>
</dbReference>
<evidence type="ECO:0000256" key="5">
    <source>
        <dbReference type="ARBA" id="ARBA00004661"/>
    </source>
</evidence>
<dbReference type="PATRIC" id="fig|1393034.3.peg.162"/>
<gene>
    <name evidence="18" type="primary">aroB</name>
    <name evidence="21" type="ORF">HMPREF3192_00169</name>
</gene>
<dbReference type="GO" id="GO:0003856">
    <property type="term" value="F:3-dehydroquinate synthase activity"/>
    <property type="evidence" value="ECO:0007669"/>
    <property type="project" value="UniProtKB-UniRule"/>
</dbReference>
<keyword evidence="15 18" id="KW-0057">Aromatic amino acid biosynthesis</keyword>
<dbReference type="InterPro" id="IPR030963">
    <property type="entry name" value="DHQ_synth_fam"/>
</dbReference>
<dbReference type="UniPathway" id="UPA00053">
    <property type="reaction ID" value="UER00085"/>
</dbReference>
<keyword evidence="10 18" id="KW-0028">Amino-acid biosynthesis</keyword>
<dbReference type="Proteomes" id="UP000070675">
    <property type="component" value="Unassembled WGS sequence"/>
</dbReference>
<keyword evidence="22" id="KW-1185">Reference proteome</keyword>
<dbReference type="InterPro" id="IPR016037">
    <property type="entry name" value="DHQ_synth_AroB"/>
</dbReference>
<evidence type="ECO:0000313" key="21">
    <source>
        <dbReference type="EMBL" id="KXB35518.1"/>
    </source>
</evidence>
<comment type="cofactor">
    <cofactor evidence="18">
        <name>Co(2+)</name>
        <dbReference type="ChEBI" id="CHEBI:48828"/>
    </cofactor>
    <cofactor evidence="18">
        <name>Zn(2+)</name>
        <dbReference type="ChEBI" id="CHEBI:29105"/>
    </cofactor>
    <text evidence="18">Binds 1 divalent metal cation per subunit. Can use either Co(2+) or Zn(2+).</text>
</comment>
<reference evidence="22" key="1">
    <citation type="submission" date="2016-01" db="EMBL/GenBank/DDBJ databases">
        <authorList>
            <person name="Mitreva M."/>
            <person name="Pepin K.H."/>
            <person name="Mihindukulasuriya K.A."/>
            <person name="Fulton R."/>
            <person name="Fronick C."/>
            <person name="O'Laughlin M."/>
            <person name="Miner T."/>
            <person name="Herter B."/>
            <person name="Rosa B.A."/>
            <person name="Cordes M."/>
            <person name="Tomlinson C."/>
            <person name="Wollam A."/>
            <person name="Palsikar V.B."/>
            <person name="Mardis E.R."/>
            <person name="Wilson R.K."/>
        </authorList>
    </citation>
    <scope>NUCLEOTIDE SEQUENCE [LARGE SCALE GENOMIC DNA]</scope>
    <source>
        <strain evidence="22">DNF00019</strain>
    </source>
</reference>
<evidence type="ECO:0000256" key="2">
    <source>
        <dbReference type="ARBA" id="ARBA00001911"/>
    </source>
</evidence>
<dbReference type="GO" id="GO:0009423">
    <property type="term" value="P:chorismate biosynthetic process"/>
    <property type="evidence" value="ECO:0007669"/>
    <property type="project" value="UniProtKB-UniRule"/>
</dbReference>
<feature type="binding site" evidence="18">
    <location>
        <begin position="147"/>
        <end position="148"/>
    </location>
    <ligand>
        <name>NAD(+)</name>
        <dbReference type="ChEBI" id="CHEBI:57540"/>
    </ligand>
</feature>
<evidence type="ECO:0000256" key="6">
    <source>
        <dbReference type="ARBA" id="ARBA00005412"/>
    </source>
</evidence>
<evidence type="ECO:0000256" key="14">
    <source>
        <dbReference type="ARBA" id="ARBA00023027"/>
    </source>
</evidence>
<evidence type="ECO:0000256" key="18">
    <source>
        <dbReference type="HAMAP-Rule" id="MF_00110"/>
    </source>
</evidence>
<dbReference type="InterPro" id="IPR056179">
    <property type="entry name" value="DHQS_C"/>
</dbReference>
<keyword evidence="16 18" id="KW-0456">Lyase</keyword>
<dbReference type="AlphaFoldDB" id="A0A133XX59"/>
<keyword evidence="13 18" id="KW-0862">Zinc</keyword>
<evidence type="ECO:0000256" key="10">
    <source>
        <dbReference type="ARBA" id="ARBA00022605"/>
    </source>
</evidence>
<evidence type="ECO:0000256" key="12">
    <source>
        <dbReference type="ARBA" id="ARBA00022741"/>
    </source>
</evidence>
<comment type="catalytic activity">
    <reaction evidence="1 18">
        <text>7-phospho-2-dehydro-3-deoxy-D-arabino-heptonate = 3-dehydroquinate + phosphate</text>
        <dbReference type="Rhea" id="RHEA:21968"/>
        <dbReference type="ChEBI" id="CHEBI:32364"/>
        <dbReference type="ChEBI" id="CHEBI:43474"/>
        <dbReference type="ChEBI" id="CHEBI:58394"/>
        <dbReference type="EC" id="4.2.3.4"/>
    </reaction>
</comment>
<dbReference type="Gene3D" id="3.40.50.1970">
    <property type="match status" value="1"/>
</dbReference>
<dbReference type="STRING" id="1393034.HMPREF3192_00169"/>
<keyword evidence="12 18" id="KW-0547">Nucleotide-binding</keyword>
<dbReference type="InterPro" id="IPR030960">
    <property type="entry name" value="DHQS/DOIS_N"/>
</dbReference>
<evidence type="ECO:0000256" key="16">
    <source>
        <dbReference type="ARBA" id="ARBA00023239"/>
    </source>
</evidence>
<dbReference type="GO" id="GO:0000166">
    <property type="term" value="F:nucleotide binding"/>
    <property type="evidence" value="ECO:0007669"/>
    <property type="project" value="UniProtKB-KW"/>
</dbReference>
<comment type="function">
    <text evidence="18">Catalyzes the conversion of 3-deoxy-D-arabino-heptulosonate 7-phosphate (DAHP) to dehydroquinate (DHQ).</text>
</comment>
<dbReference type="FunFam" id="3.40.50.1970:FF:000007">
    <property type="entry name" value="Pentafunctional AROM polypeptide"/>
    <property type="match status" value="1"/>
</dbReference>
<name>A0A133XX59_9ACTN</name>
<dbReference type="GO" id="GO:0009073">
    <property type="term" value="P:aromatic amino acid family biosynthetic process"/>
    <property type="evidence" value="ECO:0007669"/>
    <property type="project" value="UniProtKB-KW"/>
</dbReference>
<dbReference type="PANTHER" id="PTHR43622">
    <property type="entry name" value="3-DEHYDROQUINATE SYNTHASE"/>
    <property type="match status" value="1"/>
</dbReference>